<protein>
    <submittedName>
        <fullName evidence="2">Uncharacterized protein</fullName>
    </submittedName>
</protein>
<feature type="region of interest" description="Disordered" evidence="1">
    <location>
        <begin position="35"/>
        <end position="69"/>
    </location>
</feature>
<dbReference type="AlphaFoldDB" id="A0A3N2CW60"/>
<evidence type="ECO:0000313" key="3">
    <source>
        <dbReference type="Proteomes" id="UP000281738"/>
    </source>
</evidence>
<dbReference type="Proteomes" id="UP000281738">
    <property type="component" value="Unassembled WGS sequence"/>
</dbReference>
<comment type="caution">
    <text evidence="2">The sequence shown here is derived from an EMBL/GenBank/DDBJ whole genome shotgun (WGS) entry which is preliminary data.</text>
</comment>
<feature type="compositionally biased region" description="Basic and acidic residues" evidence="1">
    <location>
        <begin position="36"/>
        <end position="47"/>
    </location>
</feature>
<sequence length="69" mass="7546">MPDYLRVRDKSTGHEYSEIASVVEANPDAYTVFSENSKDHPALDHNGDPAAPVFAKESGQKAPTQKESN</sequence>
<keyword evidence="3" id="KW-1185">Reference proteome</keyword>
<name>A0A3N2CW60_9ACTN</name>
<dbReference type="EMBL" id="RKHO01000001">
    <property type="protein sequence ID" value="ROR91770.1"/>
    <property type="molecule type" value="Genomic_DNA"/>
</dbReference>
<evidence type="ECO:0000256" key="1">
    <source>
        <dbReference type="SAM" id="MobiDB-lite"/>
    </source>
</evidence>
<accession>A0A3N2CW60</accession>
<gene>
    <name evidence="2" type="ORF">EDD33_2645</name>
</gene>
<dbReference type="RefSeq" id="WP_123391380.1">
    <property type="nucleotide sequence ID" value="NZ_RKHO01000001.1"/>
</dbReference>
<organism evidence="2 3">
    <name type="scientific">Nocardioides aurantiacus</name>
    <dbReference type="NCBI Taxonomy" id="86796"/>
    <lineage>
        <taxon>Bacteria</taxon>
        <taxon>Bacillati</taxon>
        <taxon>Actinomycetota</taxon>
        <taxon>Actinomycetes</taxon>
        <taxon>Propionibacteriales</taxon>
        <taxon>Nocardioidaceae</taxon>
        <taxon>Nocardioides</taxon>
    </lineage>
</organism>
<reference evidence="2 3" key="1">
    <citation type="submission" date="2018-11" db="EMBL/GenBank/DDBJ databases">
        <title>Sequencing the genomes of 1000 actinobacteria strains.</title>
        <authorList>
            <person name="Klenk H.-P."/>
        </authorList>
    </citation>
    <scope>NUCLEOTIDE SEQUENCE [LARGE SCALE GENOMIC DNA]</scope>
    <source>
        <strain evidence="2 3">DSM 12652</strain>
    </source>
</reference>
<evidence type="ECO:0000313" key="2">
    <source>
        <dbReference type="EMBL" id="ROR91770.1"/>
    </source>
</evidence>
<proteinExistence type="predicted"/>